<evidence type="ECO:0000313" key="13">
    <source>
        <dbReference type="Proteomes" id="UP000809910"/>
    </source>
</evidence>
<dbReference type="InterPro" id="IPR049371">
    <property type="entry name" value="GspD-like_N0"/>
</dbReference>
<dbReference type="PRINTS" id="PR00811">
    <property type="entry name" value="BCTERIALGSPD"/>
</dbReference>
<evidence type="ECO:0000256" key="2">
    <source>
        <dbReference type="ARBA" id="ARBA00006304"/>
    </source>
</evidence>
<comment type="similarity">
    <text evidence="2">Belongs to the bacterial secretin family. PilQ subfamily.</text>
</comment>
<evidence type="ECO:0000256" key="6">
    <source>
        <dbReference type="ARBA" id="ARBA00022927"/>
    </source>
</evidence>
<protein>
    <submittedName>
        <fullName evidence="12">Type IV pilus secretin PilQ</fullName>
    </submittedName>
</protein>
<dbReference type="InterPro" id="IPR021731">
    <property type="entry name" value="AMIN_dom"/>
</dbReference>
<dbReference type="InterPro" id="IPR051808">
    <property type="entry name" value="Type_IV_pilus_biogenesis"/>
</dbReference>
<sequence>MRKIIAILILLSAGFGVAFSQENSLTSVKVIPLPEDRVRIDFQFAHPLKQLPASFITQKPARIVLDFINTDMQLPPDQKMKKIELGSLKTYNVVAVADRVRAILDLQRTVSYSGSSAGNIYSLVLNGKSNEIYQNNKEIFITNQVVNAKHQINRIDFRGIEKQGGRVLIDVSDTSIPIDVTQVGKEVVVNFLNTKIPVNLMKRFDVADFHSPAQVITMQQEGKNVRMTILNKGDYGHFVYQVNKQFMVDIFPLTAEEVQQAKLKKQVFTGKRISLNFQNINIRAVLQLLADFTGINMVVSDKVQGDITLRLNDTPWDQALDIILTTQGLDKRKTGNVMLIDTKASLDKMEEDELKSQQTIEKLEPIRSDLIQINYAKASDIAILIKDKQNSLLSPRGKISVDARTNTLWIQDTGLKIEEVRELIKQLDVAVKQVQIEARIVEVNKDFSQDLGIRWGVSKPTHLSGTLEGANQLQLPQGIANPANVPIAQRLNLDLVAAPNTAIPASVGIALAKLGDNILLDLELSALESQGQAELISSPSVITTNQQAAVIESGKEIPYQESTSSGATAVAFKKAVLSLKVTPQITPDNKILMDLQINQDADSGERVLGVPIILTKQIQTNVLVNNGQTIVLGGIYKQDKNKAIKRIPFLGELPVVGILFSNKQIRLDNEELLIFITPRIITNSLSITTIQGREKEVYK</sequence>
<keyword evidence="5 10" id="KW-0732">Signal</keyword>
<dbReference type="InterPro" id="IPR004846">
    <property type="entry name" value="T2SS/T3SS_dom"/>
</dbReference>
<dbReference type="NCBIfam" id="TIGR02515">
    <property type="entry name" value="IV_pilus_PilQ"/>
    <property type="match status" value="1"/>
</dbReference>
<dbReference type="InterPro" id="IPR005644">
    <property type="entry name" value="NolW-like"/>
</dbReference>
<keyword evidence="6" id="KW-0653">Protein transport</keyword>
<dbReference type="Gene3D" id="3.30.1370.130">
    <property type="match status" value="1"/>
</dbReference>
<feature type="signal peptide" evidence="10">
    <location>
        <begin position="1"/>
        <end position="20"/>
    </location>
</feature>
<dbReference type="InterPro" id="IPR038591">
    <property type="entry name" value="NolW-like_sf"/>
</dbReference>
<dbReference type="Pfam" id="PF00263">
    <property type="entry name" value="Secretin"/>
    <property type="match status" value="1"/>
</dbReference>
<dbReference type="SMART" id="SM00965">
    <property type="entry name" value="STN"/>
    <property type="match status" value="1"/>
</dbReference>
<dbReference type="PANTHER" id="PTHR30604">
    <property type="entry name" value="PROTEIN TRANSPORT PROTEIN HOFQ"/>
    <property type="match status" value="1"/>
</dbReference>
<evidence type="ECO:0000313" key="12">
    <source>
        <dbReference type="EMBL" id="MBL7525658.1"/>
    </source>
</evidence>
<evidence type="ECO:0000256" key="9">
    <source>
        <dbReference type="RuleBase" id="RU004004"/>
    </source>
</evidence>
<dbReference type="Pfam" id="PF03958">
    <property type="entry name" value="Secretin_N"/>
    <property type="match status" value="1"/>
</dbReference>
<evidence type="ECO:0000256" key="10">
    <source>
        <dbReference type="SAM" id="SignalP"/>
    </source>
</evidence>
<dbReference type="Pfam" id="PF11741">
    <property type="entry name" value="AMIN"/>
    <property type="match status" value="2"/>
</dbReference>
<gene>
    <name evidence="12" type="primary">pilQ</name>
    <name evidence="12" type="ORF">I5282_03595</name>
</gene>
<dbReference type="InterPro" id="IPR011662">
    <property type="entry name" value="Secretin/TonB_short_N"/>
</dbReference>
<feature type="domain" description="Secretin/TonB short N-terminal" evidence="11">
    <location>
        <begin position="295"/>
        <end position="343"/>
    </location>
</feature>
<organism evidence="12 13">
    <name type="scientific">Legionella bononiensis</name>
    <dbReference type="NCBI Taxonomy" id="2793102"/>
    <lineage>
        <taxon>Bacteria</taxon>
        <taxon>Pseudomonadati</taxon>
        <taxon>Pseudomonadota</taxon>
        <taxon>Gammaproteobacteria</taxon>
        <taxon>Legionellales</taxon>
        <taxon>Legionellaceae</taxon>
        <taxon>Legionella</taxon>
    </lineage>
</organism>
<dbReference type="InterPro" id="IPR013355">
    <property type="entry name" value="Pilus_4_PilQ"/>
</dbReference>
<proteinExistence type="inferred from homology"/>
<evidence type="ECO:0000256" key="8">
    <source>
        <dbReference type="ARBA" id="ARBA00023237"/>
    </source>
</evidence>
<dbReference type="EMBL" id="JADWVN010000006">
    <property type="protein sequence ID" value="MBL7525658.1"/>
    <property type="molecule type" value="Genomic_DNA"/>
</dbReference>
<keyword evidence="3 9" id="KW-0813">Transport</keyword>
<keyword evidence="4" id="KW-0812">Transmembrane</keyword>
<reference evidence="12 13" key="1">
    <citation type="submission" date="2020-12" db="EMBL/GenBank/DDBJ databases">
        <title>WGS of Legionella: environmental sample.</title>
        <authorList>
            <person name="Cristino S."/>
            <person name="Girolamini L."/>
            <person name="Salaris S."/>
            <person name="Pascale M.R."/>
            <person name="Mazzotta M."/>
            <person name="Orsini M."/>
            <person name="Grottola A."/>
        </authorList>
    </citation>
    <scope>NUCLEOTIDE SEQUENCE [LARGE SCALE GENOMIC DNA]</scope>
    <source>
        <strain evidence="12 13">30cs62</strain>
    </source>
</reference>
<feature type="chain" id="PRO_5045560143" evidence="10">
    <location>
        <begin position="21"/>
        <end position="699"/>
    </location>
</feature>
<dbReference type="PANTHER" id="PTHR30604:SF1">
    <property type="entry name" value="DNA UTILIZATION PROTEIN HOFQ"/>
    <property type="match status" value="1"/>
</dbReference>
<dbReference type="Gene3D" id="2.60.40.3470">
    <property type="match status" value="1"/>
</dbReference>
<keyword evidence="7" id="KW-0472">Membrane</keyword>
<name>A0ABS1W8G7_9GAMM</name>
<dbReference type="RefSeq" id="WP_203109596.1">
    <property type="nucleotide sequence ID" value="NZ_JADOBG010000011.1"/>
</dbReference>
<evidence type="ECO:0000256" key="3">
    <source>
        <dbReference type="ARBA" id="ARBA00022448"/>
    </source>
</evidence>
<evidence type="ECO:0000256" key="5">
    <source>
        <dbReference type="ARBA" id="ARBA00022729"/>
    </source>
</evidence>
<dbReference type="Proteomes" id="UP000809910">
    <property type="component" value="Unassembled WGS sequence"/>
</dbReference>
<evidence type="ECO:0000259" key="11">
    <source>
        <dbReference type="SMART" id="SM00965"/>
    </source>
</evidence>
<dbReference type="Gene3D" id="3.30.1370.120">
    <property type="match status" value="1"/>
</dbReference>
<keyword evidence="8" id="KW-0998">Cell outer membrane</keyword>
<dbReference type="InterPro" id="IPR001775">
    <property type="entry name" value="GspD/PilQ"/>
</dbReference>
<comment type="subcellular location">
    <subcellularLocation>
        <location evidence="1 9">Cell outer membrane</location>
    </subcellularLocation>
</comment>
<dbReference type="PROSITE" id="PS00875">
    <property type="entry name" value="T2SP_D"/>
    <property type="match status" value="1"/>
</dbReference>
<evidence type="ECO:0000256" key="4">
    <source>
        <dbReference type="ARBA" id="ARBA00022692"/>
    </source>
</evidence>
<accession>A0ABS1W8G7</accession>
<dbReference type="InterPro" id="IPR004845">
    <property type="entry name" value="T2SS_GspD_CS"/>
</dbReference>
<keyword evidence="13" id="KW-1185">Reference proteome</keyword>
<evidence type="ECO:0000256" key="1">
    <source>
        <dbReference type="ARBA" id="ARBA00004442"/>
    </source>
</evidence>
<dbReference type="Pfam" id="PF21305">
    <property type="entry name" value="type_II_gspD_N0"/>
    <property type="match status" value="1"/>
</dbReference>
<evidence type="ECO:0000256" key="7">
    <source>
        <dbReference type="ARBA" id="ARBA00023136"/>
    </source>
</evidence>
<comment type="caution">
    <text evidence="12">The sequence shown here is derived from an EMBL/GenBank/DDBJ whole genome shotgun (WGS) entry which is preliminary data.</text>
</comment>